<dbReference type="OrthoDB" id="5348860at2"/>
<evidence type="ECO:0000313" key="2">
    <source>
        <dbReference type="Proteomes" id="UP000008634"/>
    </source>
</evidence>
<accession>E6XF38</accession>
<dbReference type="RefSeq" id="WP_013550737.1">
    <property type="nucleotide sequence ID" value="NC_014934.1"/>
</dbReference>
<protein>
    <submittedName>
        <fullName evidence="1">Uncharacterized protein</fullName>
    </submittedName>
</protein>
<reference evidence="1 2" key="1">
    <citation type="journal article" date="2010" name="Stand. Genomic Sci.">
        <title>Complete genome sequence of Cellulophaga algicola type strain (IC166).</title>
        <authorList>
            <person name="Abt B."/>
            <person name="Lu M."/>
            <person name="Misra M."/>
            <person name="Han C."/>
            <person name="Nolan M."/>
            <person name="Lucas S."/>
            <person name="Hammon N."/>
            <person name="Deshpande S."/>
            <person name="Cheng J.F."/>
            <person name="Tapia R."/>
            <person name="Goodwin L."/>
            <person name="Pitluck S."/>
            <person name="Liolios K."/>
            <person name="Pagani I."/>
            <person name="Ivanova N."/>
            <person name="Mavromatis K."/>
            <person name="Ovchinikova G."/>
            <person name="Pati A."/>
            <person name="Chen A."/>
            <person name="Palaniappan K."/>
            <person name="Land M."/>
            <person name="Hauser L."/>
            <person name="Chang Y.J."/>
            <person name="Jeffries C.D."/>
            <person name="Detter J.C."/>
            <person name="Brambilla E."/>
            <person name="Rohde M."/>
            <person name="Tindall B.J."/>
            <person name="Goker M."/>
            <person name="Woyke T."/>
            <person name="Bristow J."/>
            <person name="Eisen J.A."/>
            <person name="Markowitz V."/>
            <person name="Hugenholtz P."/>
            <person name="Kyrpides N.C."/>
            <person name="Klenk H.P."/>
            <person name="Lapidus A."/>
        </authorList>
    </citation>
    <scope>NUCLEOTIDE SEQUENCE [LARGE SCALE GENOMIC DNA]</scope>
    <source>
        <strain evidence="2">DSM 14237 / IC166 / ACAM 630</strain>
    </source>
</reference>
<proteinExistence type="predicted"/>
<sequence>MKYKISILLLLTINLISCQERYKNESIFLGEYNENEAKIFKIDTDSIVFLDKQSLTQENQLNPVDFFKFLTDKNLYFIAEGDEPFWKFKLNSSNLYFVKFDSIKEEHISCEIYYDNQSGFNIMFKSIDNRVFGLIRRVDSRLEPNRACSIAVTENYLVYEAFITIENVLYKGCATIDKE</sequence>
<keyword evidence="2" id="KW-1185">Reference proteome</keyword>
<dbReference type="STRING" id="688270.Celal_1962"/>
<dbReference type="AlphaFoldDB" id="E6XF38"/>
<gene>
    <name evidence="1" type="ordered locus">Celal_1962</name>
</gene>
<dbReference type="KEGG" id="cao:Celal_1962"/>
<dbReference type="eggNOG" id="COG3650">
    <property type="taxonomic scope" value="Bacteria"/>
</dbReference>
<dbReference type="EMBL" id="CP002453">
    <property type="protein sequence ID" value="ADV49260.1"/>
    <property type="molecule type" value="Genomic_DNA"/>
</dbReference>
<dbReference type="HOGENOM" id="CLU_1500930_0_0_10"/>
<evidence type="ECO:0000313" key="1">
    <source>
        <dbReference type="EMBL" id="ADV49260.1"/>
    </source>
</evidence>
<dbReference type="Proteomes" id="UP000008634">
    <property type="component" value="Chromosome"/>
</dbReference>
<organism evidence="1 2">
    <name type="scientific">Cellulophaga algicola (strain DSM 14237 / IC166 / ACAM 630)</name>
    <dbReference type="NCBI Taxonomy" id="688270"/>
    <lineage>
        <taxon>Bacteria</taxon>
        <taxon>Pseudomonadati</taxon>
        <taxon>Bacteroidota</taxon>
        <taxon>Flavobacteriia</taxon>
        <taxon>Flavobacteriales</taxon>
        <taxon>Flavobacteriaceae</taxon>
        <taxon>Cellulophaga</taxon>
    </lineage>
</organism>
<name>E6XF38_CELAD</name>